<protein>
    <recommendedName>
        <fullName evidence="5">Serine protease</fullName>
    </recommendedName>
</protein>
<evidence type="ECO:0000313" key="4">
    <source>
        <dbReference type="Proteomes" id="UP000663828"/>
    </source>
</evidence>
<dbReference type="SUPFAM" id="SSF50494">
    <property type="entry name" value="Trypsin-like serine proteases"/>
    <property type="match status" value="1"/>
</dbReference>
<keyword evidence="1" id="KW-0732">Signal</keyword>
<sequence length="241" mass="26023">MKSFIVLLLLSIDVLLAQNKANSTVRISNRAVARPRSMSGDFWTPERLKAAKNLLLSHPIIAPAQVVLNVTSPLARALNSRGRHVATTGRAFLVLCGDLIVTTGHCLYETSTSRSFTDCNWIFVPGYENGTAPYSRWPARLAAYAFGNPVNLDNGKVLQSCSGTPGASKYTGNNYVGQGLSNCYMTGGCSGGPWLQQFDESTGVGVTYSVNSFTYSSVSNTINGPVFDTNVYNLWNYTTAP</sequence>
<dbReference type="EMBL" id="CAJNOR010004350">
    <property type="protein sequence ID" value="CAF1495645.1"/>
    <property type="molecule type" value="Genomic_DNA"/>
</dbReference>
<reference evidence="3" key="1">
    <citation type="submission" date="2021-02" db="EMBL/GenBank/DDBJ databases">
        <authorList>
            <person name="Nowell W R."/>
        </authorList>
    </citation>
    <scope>NUCLEOTIDE SEQUENCE</scope>
</reference>
<proteinExistence type="predicted"/>
<name>A0A815SW79_ADIRI</name>
<feature type="signal peptide" evidence="1">
    <location>
        <begin position="1"/>
        <end position="17"/>
    </location>
</feature>
<accession>A0A815SW79</accession>
<evidence type="ECO:0000256" key="1">
    <source>
        <dbReference type="SAM" id="SignalP"/>
    </source>
</evidence>
<dbReference type="AlphaFoldDB" id="A0A815SW79"/>
<evidence type="ECO:0008006" key="5">
    <source>
        <dbReference type="Google" id="ProtNLM"/>
    </source>
</evidence>
<evidence type="ECO:0000313" key="3">
    <source>
        <dbReference type="EMBL" id="CAF1495645.1"/>
    </source>
</evidence>
<evidence type="ECO:0000313" key="2">
    <source>
        <dbReference type="EMBL" id="CAF1374700.1"/>
    </source>
</evidence>
<gene>
    <name evidence="2" type="ORF">EDS130_LOCUS34580</name>
    <name evidence="3" type="ORF">XAT740_LOCUS39347</name>
</gene>
<organism evidence="3 4">
    <name type="scientific">Adineta ricciae</name>
    <name type="common">Rotifer</name>
    <dbReference type="NCBI Taxonomy" id="249248"/>
    <lineage>
        <taxon>Eukaryota</taxon>
        <taxon>Metazoa</taxon>
        <taxon>Spiralia</taxon>
        <taxon>Gnathifera</taxon>
        <taxon>Rotifera</taxon>
        <taxon>Eurotatoria</taxon>
        <taxon>Bdelloidea</taxon>
        <taxon>Adinetida</taxon>
        <taxon>Adinetidae</taxon>
        <taxon>Adineta</taxon>
    </lineage>
</organism>
<comment type="caution">
    <text evidence="3">The sequence shown here is derived from an EMBL/GenBank/DDBJ whole genome shotgun (WGS) entry which is preliminary data.</text>
</comment>
<keyword evidence="4" id="KW-1185">Reference proteome</keyword>
<dbReference type="InterPro" id="IPR009003">
    <property type="entry name" value="Peptidase_S1_PA"/>
</dbReference>
<dbReference type="Proteomes" id="UP000663852">
    <property type="component" value="Unassembled WGS sequence"/>
</dbReference>
<dbReference type="EMBL" id="CAJNOJ010000292">
    <property type="protein sequence ID" value="CAF1374700.1"/>
    <property type="molecule type" value="Genomic_DNA"/>
</dbReference>
<feature type="chain" id="PRO_5036228859" description="Serine protease" evidence="1">
    <location>
        <begin position="18"/>
        <end position="241"/>
    </location>
</feature>
<dbReference type="Gene3D" id="2.40.10.10">
    <property type="entry name" value="Trypsin-like serine proteases"/>
    <property type="match status" value="1"/>
</dbReference>
<dbReference type="InterPro" id="IPR043504">
    <property type="entry name" value="Peptidase_S1_PA_chymotrypsin"/>
</dbReference>
<dbReference type="OrthoDB" id="10037376at2759"/>
<dbReference type="Proteomes" id="UP000663828">
    <property type="component" value="Unassembled WGS sequence"/>
</dbReference>